<evidence type="ECO:0000313" key="4">
    <source>
        <dbReference type="Proteomes" id="UP000521313"/>
    </source>
</evidence>
<dbReference type="Proteomes" id="UP000521313">
    <property type="component" value="Unassembled WGS sequence"/>
</dbReference>
<comment type="caution">
    <text evidence="3">The sequence shown here is derived from an EMBL/GenBank/DDBJ whole genome shotgun (WGS) entry which is preliminary data.</text>
</comment>
<dbReference type="RefSeq" id="WP_183375614.1">
    <property type="nucleotide sequence ID" value="NZ_CALVCN010000020.1"/>
</dbReference>
<dbReference type="GO" id="GO:0046914">
    <property type="term" value="F:transition metal ion binding"/>
    <property type="evidence" value="ECO:0007669"/>
    <property type="project" value="InterPro"/>
</dbReference>
<evidence type="ECO:0000313" key="3">
    <source>
        <dbReference type="EMBL" id="MBB5185072.1"/>
    </source>
</evidence>
<dbReference type="Gene3D" id="2.30.30.90">
    <property type="match status" value="1"/>
</dbReference>
<protein>
    <submittedName>
        <fullName evidence="3">Ferrous iron transport protein A</fullName>
    </submittedName>
</protein>
<evidence type="ECO:0000256" key="1">
    <source>
        <dbReference type="ARBA" id="ARBA00023004"/>
    </source>
</evidence>
<organism evidence="3 4">
    <name type="scientific">Faecalicoccus acidiformans</name>
    <dbReference type="NCBI Taxonomy" id="915173"/>
    <lineage>
        <taxon>Bacteria</taxon>
        <taxon>Bacillati</taxon>
        <taxon>Bacillota</taxon>
        <taxon>Erysipelotrichia</taxon>
        <taxon>Erysipelotrichales</taxon>
        <taxon>Erysipelotrichaceae</taxon>
        <taxon>Faecalicoccus</taxon>
    </lineage>
</organism>
<feature type="domain" description="Ferrous iron transporter FeoA-like" evidence="2">
    <location>
        <begin position="1"/>
        <end position="72"/>
    </location>
</feature>
<dbReference type="SUPFAM" id="SSF50037">
    <property type="entry name" value="C-terminal domain of transcriptional repressors"/>
    <property type="match status" value="1"/>
</dbReference>
<dbReference type="InterPro" id="IPR007167">
    <property type="entry name" value="Fe-transptr_FeoA-like"/>
</dbReference>
<sequence>MRLKEGTIGIEYIVSRLDLGMHLKDRLQSLGMITGTQIEVIHKKKNGTMVIDLRGTRFAIGSHITDKIEVTPCQEK</sequence>
<dbReference type="AlphaFoldDB" id="A0A7W8D2U8"/>
<gene>
    <name evidence="3" type="ORF">HNQ43_001121</name>
</gene>
<evidence type="ECO:0000259" key="2">
    <source>
        <dbReference type="SMART" id="SM00899"/>
    </source>
</evidence>
<proteinExistence type="predicted"/>
<name>A0A7W8D2U8_9FIRM</name>
<reference evidence="3 4" key="1">
    <citation type="submission" date="2020-08" db="EMBL/GenBank/DDBJ databases">
        <title>Genomic Encyclopedia of Type Strains, Phase IV (KMG-IV): sequencing the most valuable type-strain genomes for metagenomic binning, comparative biology and taxonomic classification.</title>
        <authorList>
            <person name="Goeker M."/>
        </authorList>
    </citation>
    <scope>NUCLEOTIDE SEQUENCE [LARGE SCALE GENOMIC DNA]</scope>
    <source>
        <strain evidence="3 4">DSM 26963</strain>
    </source>
</reference>
<accession>A0A7W8D2U8</accession>
<dbReference type="InterPro" id="IPR008988">
    <property type="entry name" value="Transcriptional_repressor_C"/>
</dbReference>
<dbReference type="InterPro" id="IPR038157">
    <property type="entry name" value="FeoA_core_dom"/>
</dbReference>
<keyword evidence="1" id="KW-0408">Iron</keyword>
<dbReference type="EMBL" id="JACHHD010000010">
    <property type="protein sequence ID" value="MBB5185072.1"/>
    <property type="molecule type" value="Genomic_DNA"/>
</dbReference>
<dbReference type="Pfam" id="PF04023">
    <property type="entry name" value="FeoA"/>
    <property type="match status" value="1"/>
</dbReference>
<dbReference type="SMART" id="SM00899">
    <property type="entry name" value="FeoA"/>
    <property type="match status" value="1"/>
</dbReference>